<keyword evidence="2" id="KW-1185">Reference proteome</keyword>
<dbReference type="RefSeq" id="WP_208154754.1">
    <property type="nucleotide sequence ID" value="NZ_JAGEVF010000009.1"/>
</dbReference>
<protein>
    <recommendedName>
        <fullName evidence="3">Lipoprotein</fullName>
    </recommendedName>
</protein>
<name>A0ABS3T6A4_9FLAO</name>
<dbReference type="Proteomes" id="UP000676776">
    <property type="component" value="Unassembled WGS sequence"/>
</dbReference>
<gene>
    <name evidence="1" type="ORF">J4050_11625</name>
</gene>
<dbReference type="EMBL" id="JAGEVF010000009">
    <property type="protein sequence ID" value="MBO3117401.1"/>
    <property type="molecule type" value="Genomic_DNA"/>
</dbReference>
<accession>A0ABS3T6A4</accession>
<evidence type="ECO:0000313" key="1">
    <source>
        <dbReference type="EMBL" id="MBO3117401.1"/>
    </source>
</evidence>
<sequence length="135" mass="15884">MKSSQIILLLFCFTLLSCNDFFECLIDRRPELPNKEFPIGDTETYYYVDLRAEINNEPRDDDYDYFFEFSDPLPEGLDFFINYRTISIEGTPREAGIYRITLNVFVDGPFRNGFVEDETILCDYSATKTYTLIIE</sequence>
<reference evidence="1 2" key="1">
    <citation type="submission" date="2021-03" db="EMBL/GenBank/DDBJ databases">
        <title>Winogradskyella sp. nov., isolated from costal sediment.</title>
        <authorList>
            <person name="Gao C."/>
        </authorList>
    </citation>
    <scope>NUCLEOTIDE SEQUENCE [LARGE SCALE GENOMIC DNA]</scope>
    <source>
        <strain evidence="1 2">DF17</strain>
    </source>
</reference>
<proteinExistence type="predicted"/>
<evidence type="ECO:0000313" key="2">
    <source>
        <dbReference type="Proteomes" id="UP000676776"/>
    </source>
</evidence>
<organism evidence="1 2">
    <name type="scientific">Winogradskyella pelagia</name>
    <dbReference type="NCBI Taxonomy" id="2819984"/>
    <lineage>
        <taxon>Bacteria</taxon>
        <taxon>Pseudomonadati</taxon>
        <taxon>Bacteroidota</taxon>
        <taxon>Flavobacteriia</taxon>
        <taxon>Flavobacteriales</taxon>
        <taxon>Flavobacteriaceae</taxon>
        <taxon>Winogradskyella</taxon>
    </lineage>
</organism>
<evidence type="ECO:0008006" key="3">
    <source>
        <dbReference type="Google" id="ProtNLM"/>
    </source>
</evidence>
<dbReference type="PROSITE" id="PS51257">
    <property type="entry name" value="PROKAR_LIPOPROTEIN"/>
    <property type="match status" value="1"/>
</dbReference>
<comment type="caution">
    <text evidence="1">The sequence shown here is derived from an EMBL/GenBank/DDBJ whole genome shotgun (WGS) entry which is preliminary data.</text>
</comment>